<accession>A0ABY6ACY6</accession>
<name>A0ABY6ACY6_9GAMM</name>
<evidence type="ECO:0000313" key="1">
    <source>
        <dbReference type="EMBL" id="UXD88678.1"/>
    </source>
</evidence>
<reference evidence="2" key="1">
    <citation type="submission" date="2020-06" db="EMBL/GenBank/DDBJ databases">
        <title>Thalassolituus marinus alknpb1M-1, a hydrocarbon-degrading bacterium isolated from the deep-sea overlying water using an in-situ strategy from the South China Sea basin.</title>
        <authorList>
            <person name="Dong C."/>
            <person name="Chen Y."/>
            <person name="Shao Z."/>
        </authorList>
    </citation>
    <scope>NUCLEOTIDE SEQUENCE [LARGE SCALE GENOMIC DNA]</scope>
    <source>
        <strain evidence="2">alknpb1M-1</strain>
    </source>
</reference>
<dbReference type="Proteomes" id="UP001065322">
    <property type="component" value="Chromosome"/>
</dbReference>
<evidence type="ECO:0000313" key="2">
    <source>
        <dbReference type="Proteomes" id="UP001065322"/>
    </source>
</evidence>
<sequence length="160" mass="17884">MTNCTELGNIKFRDLLSSVIPAVDNDKFISRNIYHYCEGYYLVLGGAVSDGGCFIRSYLRASSDSAAMRAINQDCNDCYPEVIGDLDGVFPGVISPTYAGLIDYFKGNLNEHVLESASYRVDDGTFIYKKIETKNYIFFFSEPDMVGTDLPYAVLFKIGR</sequence>
<organism evidence="1 2">
    <name type="scientific">Thalassolituus hydrocarboniclasticus</name>
    <dbReference type="NCBI Taxonomy" id="2742796"/>
    <lineage>
        <taxon>Bacteria</taxon>
        <taxon>Pseudomonadati</taxon>
        <taxon>Pseudomonadota</taxon>
        <taxon>Gammaproteobacteria</taxon>
        <taxon>Oceanospirillales</taxon>
        <taxon>Oceanospirillaceae</taxon>
        <taxon>Thalassolituus</taxon>
    </lineage>
</organism>
<gene>
    <name evidence="1" type="ORF">HUF19_15110</name>
</gene>
<dbReference type="EMBL" id="CP054475">
    <property type="protein sequence ID" value="UXD88678.1"/>
    <property type="molecule type" value="Genomic_DNA"/>
</dbReference>
<dbReference type="RefSeq" id="WP_260997401.1">
    <property type="nucleotide sequence ID" value="NZ_CP054475.1"/>
</dbReference>
<protein>
    <submittedName>
        <fullName evidence="1">Uncharacterized protein</fullName>
    </submittedName>
</protein>
<proteinExistence type="predicted"/>
<keyword evidence="2" id="KW-1185">Reference proteome</keyword>